<dbReference type="RefSeq" id="XP_007407749.1">
    <property type="nucleotide sequence ID" value="XM_007407687.1"/>
</dbReference>
<evidence type="ECO:0000313" key="2">
    <source>
        <dbReference type="Proteomes" id="UP000001072"/>
    </source>
</evidence>
<dbReference type="GeneID" id="18922339"/>
<dbReference type="InParanoid" id="F4RF96"/>
<organism evidence="2">
    <name type="scientific">Melampsora larici-populina (strain 98AG31 / pathotype 3-4-7)</name>
    <name type="common">Poplar leaf rust fungus</name>
    <dbReference type="NCBI Taxonomy" id="747676"/>
    <lineage>
        <taxon>Eukaryota</taxon>
        <taxon>Fungi</taxon>
        <taxon>Dikarya</taxon>
        <taxon>Basidiomycota</taxon>
        <taxon>Pucciniomycotina</taxon>
        <taxon>Pucciniomycetes</taxon>
        <taxon>Pucciniales</taxon>
        <taxon>Melampsoraceae</taxon>
        <taxon>Melampsora</taxon>
    </lineage>
</organism>
<dbReference type="AlphaFoldDB" id="F4RF96"/>
<name>F4RF96_MELLP</name>
<dbReference type="EMBL" id="GL883099">
    <property type="protein sequence ID" value="EGG08775.1"/>
    <property type="molecule type" value="Genomic_DNA"/>
</dbReference>
<proteinExistence type="predicted"/>
<dbReference type="Proteomes" id="UP000001072">
    <property type="component" value="Unassembled WGS sequence"/>
</dbReference>
<keyword evidence="2" id="KW-1185">Reference proteome</keyword>
<evidence type="ECO:0000313" key="1">
    <source>
        <dbReference type="EMBL" id="EGG08775.1"/>
    </source>
</evidence>
<reference evidence="2" key="1">
    <citation type="journal article" date="2011" name="Proc. Natl. Acad. Sci. U.S.A.">
        <title>Obligate biotrophy features unraveled by the genomic analysis of rust fungi.</title>
        <authorList>
            <person name="Duplessis S."/>
            <person name="Cuomo C.A."/>
            <person name="Lin Y.-C."/>
            <person name="Aerts A."/>
            <person name="Tisserant E."/>
            <person name="Veneault-Fourrey C."/>
            <person name="Joly D.L."/>
            <person name="Hacquard S."/>
            <person name="Amselem J."/>
            <person name="Cantarel B.L."/>
            <person name="Chiu R."/>
            <person name="Coutinho P.M."/>
            <person name="Feau N."/>
            <person name="Field M."/>
            <person name="Frey P."/>
            <person name="Gelhaye E."/>
            <person name="Goldberg J."/>
            <person name="Grabherr M.G."/>
            <person name="Kodira C.D."/>
            <person name="Kohler A."/>
            <person name="Kuees U."/>
            <person name="Lindquist E.A."/>
            <person name="Lucas S.M."/>
            <person name="Mago R."/>
            <person name="Mauceli E."/>
            <person name="Morin E."/>
            <person name="Murat C."/>
            <person name="Pangilinan J.L."/>
            <person name="Park R."/>
            <person name="Pearson M."/>
            <person name="Quesneville H."/>
            <person name="Rouhier N."/>
            <person name="Sakthikumar S."/>
            <person name="Salamov A.A."/>
            <person name="Schmutz J."/>
            <person name="Selles B."/>
            <person name="Shapiro H."/>
            <person name="Tanguay P."/>
            <person name="Tuskan G.A."/>
            <person name="Henrissat B."/>
            <person name="Van de Peer Y."/>
            <person name="Rouze P."/>
            <person name="Ellis J.G."/>
            <person name="Dodds P.N."/>
            <person name="Schein J.E."/>
            <person name="Zhong S."/>
            <person name="Hamelin R.C."/>
            <person name="Grigoriev I.V."/>
            <person name="Szabo L.J."/>
            <person name="Martin F."/>
        </authorList>
    </citation>
    <scope>NUCLEOTIDE SEQUENCE [LARGE SCALE GENOMIC DNA]</scope>
    <source>
        <strain evidence="2">98AG31 / pathotype 3-4-7</strain>
    </source>
</reference>
<dbReference type="KEGG" id="mlr:MELLADRAFT_104604"/>
<sequence length="549" mass="60790">MTLVHCDSFTIGYPQLTGSPPICGPCCANRPSSSTVQPPFPRPSMCPPDTQATNYTSLTQSHLETMYPPDTQAANLAGELESSDWGRRRQLSSSEAKKLFIATAPFKLAHTQGVKTHYTTVNLLEHNWTSGFAREAWADISTFAQRMIFSSYISLGIGKDHMSHDQVQEHVNVMANRRSHQGPTPKYVITPIFTPVIYLQTATQHEVDVITAYTMGLTLENYLLEKQYLDEKQEIQKDSGKKYKTVSESSSLYDDDDEFDRVQDALWLSLEDTGAPPYVLRSHTSSCLSAMSHNPKSTSWWCDPTNEALALWGSKTDLVDNRAVEVLVVNQPVVQDILFLAGFFGSDLRSAGQKIPDLCFLGGIAIPISTTWANSTRVPLWKNMILLVMHVWTVTKESEISFDAPADGGTMFRSLQQAGISIKPWQASFFADKGNPLPSSALESWCGGQVYFDGSLINVVARQRLKGAALLQYLEEFQMNFQASKLLVAGYPGVPKPLAALIKTFELHYIDFSALVIVFLGGQALHSCKDTYSMALDIHSPQCALSEFG</sequence>
<protein>
    <submittedName>
        <fullName evidence="1">Uncharacterized protein</fullName>
    </submittedName>
</protein>
<gene>
    <name evidence="1" type="ORF">MELLADRAFT_104604</name>
</gene>
<dbReference type="HOGENOM" id="CLU_019700_0_0_1"/>
<dbReference type="VEuPathDB" id="FungiDB:MELLADRAFT_104604"/>
<accession>F4RF96</accession>